<dbReference type="Pfam" id="PF13456">
    <property type="entry name" value="RVT_3"/>
    <property type="match status" value="1"/>
</dbReference>
<dbReference type="InterPro" id="IPR002156">
    <property type="entry name" value="RNaseH_domain"/>
</dbReference>
<dbReference type="InterPro" id="IPR052929">
    <property type="entry name" value="RNase_H-like_EbsB-rel"/>
</dbReference>
<reference evidence="2" key="1">
    <citation type="submission" date="2018-02" db="EMBL/GenBank/DDBJ databases">
        <authorList>
            <person name="Cohen D.B."/>
            <person name="Kent A.D."/>
        </authorList>
    </citation>
    <scope>NUCLEOTIDE SEQUENCE</scope>
</reference>
<dbReference type="GO" id="GO:0004523">
    <property type="term" value="F:RNA-DNA hybrid ribonuclease activity"/>
    <property type="evidence" value="ECO:0007669"/>
    <property type="project" value="InterPro"/>
</dbReference>
<evidence type="ECO:0000259" key="1">
    <source>
        <dbReference type="Pfam" id="PF13456"/>
    </source>
</evidence>
<dbReference type="PANTHER" id="PTHR47074:SF11">
    <property type="entry name" value="REVERSE TRANSCRIPTASE-LIKE PROTEIN"/>
    <property type="match status" value="1"/>
</dbReference>
<accession>A0A2N9HBE4</accession>
<evidence type="ECO:0000313" key="2">
    <source>
        <dbReference type="EMBL" id="SPD08939.1"/>
    </source>
</evidence>
<sequence>MECISSVSFFILVNGDMTKQFKPSRGLRQGDPLSPYLFIICQEVLSRPIDREFLYGNVKGVKMNVAGLAFTHVILLGWQSKALSWVGTATLIKSMALVLPSYTFSSSIVPVVVSWTDLCTPRTSGGLGFRRAKHTNDAMLSKLAWMIAYGRDSPCMNALRSKYKVRHGWINCEPLKNASLTWRAIDRLKATICKGVCYLIGDGKSVDYWKDPWVPWSPGFLPKPKDILVPHNPMLMSSLINQGNPSWNVSLLQELFDEDSATAICRIHLPLRPLPDKLCWIADPKGVFSLPSEMDVIKLVVNPPVPPLTSSNSSSPTFLGKNCSHCRDEDGMLIKAWAKTVVSCEPLLAEATAIHWAILLVKSKNWSNIMIESDSEVCVDALVSDQQYDDWSISVICDNVKYLALEFSFCTFCWVNRVANMVAHTLAKLVPSILSPVLYFPKNLPIPS</sequence>
<dbReference type="Gene3D" id="3.30.420.10">
    <property type="entry name" value="Ribonuclease H-like superfamily/Ribonuclease H"/>
    <property type="match status" value="1"/>
</dbReference>
<organism evidence="2">
    <name type="scientific">Fagus sylvatica</name>
    <name type="common">Beechnut</name>
    <dbReference type="NCBI Taxonomy" id="28930"/>
    <lineage>
        <taxon>Eukaryota</taxon>
        <taxon>Viridiplantae</taxon>
        <taxon>Streptophyta</taxon>
        <taxon>Embryophyta</taxon>
        <taxon>Tracheophyta</taxon>
        <taxon>Spermatophyta</taxon>
        <taxon>Magnoliopsida</taxon>
        <taxon>eudicotyledons</taxon>
        <taxon>Gunneridae</taxon>
        <taxon>Pentapetalae</taxon>
        <taxon>rosids</taxon>
        <taxon>fabids</taxon>
        <taxon>Fagales</taxon>
        <taxon>Fagaceae</taxon>
        <taxon>Fagus</taxon>
    </lineage>
</organism>
<protein>
    <recommendedName>
        <fullName evidence="1">RNase H type-1 domain-containing protein</fullName>
    </recommendedName>
</protein>
<dbReference type="GO" id="GO:0003676">
    <property type="term" value="F:nucleic acid binding"/>
    <property type="evidence" value="ECO:0007669"/>
    <property type="project" value="InterPro"/>
</dbReference>
<dbReference type="CDD" id="cd06222">
    <property type="entry name" value="RNase_H_like"/>
    <property type="match status" value="1"/>
</dbReference>
<dbReference type="AlphaFoldDB" id="A0A2N9HBE4"/>
<dbReference type="InterPro" id="IPR044730">
    <property type="entry name" value="RNase_H-like_dom_plant"/>
</dbReference>
<dbReference type="InterPro" id="IPR036397">
    <property type="entry name" value="RNaseH_sf"/>
</dbReference>
<dbReference type="SUPFAM" id="SSF53098">
    <property type="entry name" value="Ribonuclease H-like"/>
    <property type="match status" value="1"/>
</dbReference>
<dbReference type="EMBL" id="OIVN01003118">
    <property type="protein sequence ID" value="SPD08939.1"/>
    <property type="molecule type" value="Genomic_DNA"/>
</dbReference>
<name>A0A2N9HBE4_FAGSY</name>
<gene>
    <name evidence="2" type="ORF">FSB_LOCUS36821</name>
</gene>
<dbReference type="InterPro" id="IPR012337">
    <property type="entry name" value="RNaseH-like_sf"/>
</dbReference>
<dbReference type="PANTHER" id="PTHR47074">
    <property type="entry name" value="BNAC02G40300D PROTEIN"/>
    <property type="match status" value="1"/>
</dbReference>
<feature type="domain" description="RNase H type-1" evidence="1">
    <location>
        <begin position="326"/>
        <end position="429"/>
    </location>
</feature>
<proteinExistence type="predicted"/>